<reference evidence="1" key="1">
    <citation type="journal article" date="2020" name="Nature">
        <title>Giant virus diversity and host interactions through global metagenomics.</title>
        <authorList>
            <person name="Schulz F."/>
            <person name="Roux S."/>
            <person name="Paez-Espino D."/>
            <person name="Jungbluth S."/>
            <person name="Walsh D.A."/>
            <person name="Denef V.J."/>
            <person name="McMahon K.D."/>
            <person name="Konstantinidis K.T."/>
            <person name="Eloe-Fadrosh E.A."/>
            <person name="Kyrpides N.C."/>
            <person name="Woyke T."/>
        </authorList>
    </citation>
    <scope>NUCLEOTIDE SEQUENCE</scope>
    <source>
        <strain evidence="1">GVMAG-M-3300023184-62</strain>
    </source>
</reference>
<proteinExistence type="predicted"/>
<evidence type="ECO:0000313" key="1">
    <source>
        <dbReference type="EMBL" id="QHT90020.1"/>
    </source>
</evidence>
<sequence>MAGPMNRAALQGMEQRAIEQIRDGELQRFRNEVHHDVLLAASFGQRCTNIYVTNWVTLGKALMRRRNHNDNTILQQDELNTLLNTCKEILNEMFVDVDINVMYQYNEPYIHVNWS</sequence>
<dbReference type="EMBL" id="MN740152">
    <property type="protein sequence ID" value="QHT90020.1"/>
    <property type="molecule type" value="Genomic_DNA"/>
</dbReference>
<protein>
    <submittedName>
        <fullName evidence="1">Uncharacterized protein</fullName>
    </submittedName>
</protein>
<accession>A0A6C0IBR1</accession>
<name>A0A6C0IBR1_9ZZZZ</name>
<dbReference type="AlphaFoldDB" id="A0A6C0IBR1"/>
<organism evidence="1">
    <name type="scientific">viral metagenome</name>
    <dbReference type="NCBI Taxonomy" id="1070528"/>
    <lineage>
        <taxon>unclassified sequences</taxon>
        <taxon>metagenomes</taxon>
        <taxon>organismal metagenomes</taxon>
    </lineage>
</organism>